<dbReference type="GO" id="GO:0006896">
    <property type="term" value="P:Golgi to vacuole transport"/>
    <property type="evidence" value="ECO:0007669"/>
    <property type="project" value="EnsemblFungi"/>
</dbReference>
<dbReference type="GO" id="GO:0048278">
    <property type="term" value="P:vesicle docking"/>
    <property type="evidence" value="ECO:0007669"/>
    <property type="project" value="TreeGrafter"/>
</dbReference>
<dbReference type="SUPFAM" id="SSF58038">
    <property type="entry name" value="SNARE fusion complex"/>
    <property type="match status" value="1"/>
</dbReference>
<dbReference type="GO" id="GO:0031201">
    <property type="term" value="C:SNARE complex"/>
    <property type="evidence" value="ECO:0007669"/>
    <property type="project" value="TreeGrafter"/>
</dbReference>
<dbReference type="PROSITE" id="PS50192">
    <property type="entry name" value="T_SNARE"/>
    <property type="match status" value="1"/>
</dbReference>
<dbReference type="OrthoDB" id="244190at2759"/>
<keyword evidence="1" id="KW-0472">Membrane</keyword>
<dbReference type="GO" id="GO:0000149">
    <property type="term" value="F:SNARE binding"/>
    <property type="evidence" value="ECO:0007669"/>
    <property type="project" value="TreeGrafter"/>
</dbReference>
<dbReference type="STRING" id="1245769.A0A0C7NCC3"/>
<dbReference type="Pfam" id="PF05739">
    <property type="entry name" value="SNARE"/>
    <property type="match status" value="1"/>
</dbReference>
<name>A0A0C7NCC3_9SACH</name>
<dbReference type="GeneID" id="34687512"/>
<feature type="transmembrane region" description="Helical" evidence="1">
    <location>
        <begin position="258"/>
        <end position="276"/>
    </location>
</feature>
<dbReference type="CDD" id="cd15859">
    <property type="entry name" value="SNARE_SYN8"/>
    <property type="match status" value="1"/>
</dbReference>
<feature type="domain" description="T-SNARE coiled-coil homology" evidence="2">
    <location>
        <begin position="187"/>
        <end position="225"/>
    </location>
</feature>
<protein>
    <submittedName>
        <fullName evidence="3">LALA0S09e07030g1_1</fullName>
    </submittedName>
</protein>
<proteinExistence type="predicted"/>
<dbReference type="InterPro" id="IPR000727">
    <property type="entry name" value="T_SNARE_dom"/>
</dbReference>
<evidence type="ECO:0000313" key="3">
    <source>
        <dbReference type="EMBL" id="CEP63985.1"/>
    </source>
</evidence>
<keyword evidence="4" id="KW-1185">Reference proteome</keyword>
<dbReference type="Proteomes" id="UP000054304">
    <property type="component" value="Unassembled WGS sequence"/>
</dbReference>
<evidence type="ECO:0000313" key="4">
    <source>
        <dbReference type="Proteomes" id="UP000054304"/>
    </source>
</evidence>
<dbReference type="AlphaFoldDB" id="A0A0C7NCC3"/>
<dbReference type="RefSeq" id="XP_022630197.1">
    <property type="nucleotide sequence ID" value="XM_022770903.1"/>
</dbReference>
<keyword evidence="1" id="KW-0812">Transmembrane</keyword>
<dbReference type="EMBL" id="LN736368">
    <property type="protein sequence ID" value="CEP63985.1"/>
    <property type="molecule type" value="Genomic_DNA"/>
</dbReference>
<dbReference type="PANTHER" id="PTHR19957:SF423">
    <property type="entry name" value="SYNTAXIN-8-RELATED"/>
    <property type="match status" value="1"/>
</dbReference>
<evidence type="ECO:0000256" key="1">
    <source>
        <dbReference type="SAM" id="Phobius"/>
    </source>
</evidence>
<organism evidence="3 4">
    <name type="scientific">Lachancea lanzarotensis</name>
    <dbReference type="NCBI Taxonomy" id="1245769"/>
    <lineage>
        <taxon>Eukaryota</taxon>
        <taxon>Fungi</taxon>
        <taxon>Dikarya</taxon>
        <taxon>Ascomycota</taxon>
        <taxon>Saccharomycotina</taxon>
        <taxon>Saccharomycetes</taxon>
        <taxon>Saccharomycetales</taxon>
        <taxon>Saccharomycetaceae</taxon>
        <taxon>Lachancea</taxon>
    </lineage>
</organism>
<sequence>MELLRASYGIEKLQDLVRERRRLVETLHMNPSTNDTINLKKQLNATIESLKQAEDNAAGSENLELESLINKYNLVVADIPDQAVEKGLYTFMKKIKPSSKLSTSSTPESKKVRFKDNLAEFQDHPGEPSVDSEIQFEPFRDEVEFQNDDQEAERNRLFGDDNRSTLNSKPLTIAPQLSNQEMFIQQQQQLLEQDTHLEDLSRSVQKGHGLSLDIHHELTDQNDSVLRDLESLVDNSGRNLDRAKKKLHVYEKTARENGPCLIIVLLVFILVLLLVIL</sequence>
<evidence type="ECO:0000259" key="2">
    <source>
        <dbReference type="PROSITE" id="PS50192"/>
    </source>
</evidence>
<dbReference type="HOGENOM" id="CLU_053570_2_1_1"/>
<keyword evidence="1" id="KW-1133">Transmembrane helix</keyword>
<gene>
    <name evidence="3" type="ORF">LALA0_S09e07030g</name>
</gene>
<dbReference type="InterPro" id="IPR045242">
    <property type="entry name" value="Syntaxin"/>
</dbReference>
<dbReference type="Gene3D" id="1.20.5.110">
    <property type="match status" value="1"/>
</dbReference>
<dbReference type="GO" id="GO:0006906">
    <property type="term" value="P:vesicle fusion"/>
    <property type="evidence" value="ECO:0007669"/>
    <property type="project" value="TreeGrafter"/>
</dbReference>
<accession>A0A0C7NCC3</accession>
<dbReference type="SMART" id="SM00397">
    <property type="entry name" value="t_SNARE"/>
    <property type="match status" value="1"/>
</dbReference>
<reference evidence="3 4" key="1">
    <citation type="submission" date="2014-12" db="EMBL/GenBank/DDBJ databases">
        <authorList>
            <person name="Neuveglise Cecile"/>
        </authorList>
    </citation>
    <scope>NUCLEOTIDE SEQUENCE [LARGE SCALE GENOMIC DNA]</scope>
    <source>
        <strain evidence="3 4">CBS 12615</strain>
    </source>
</reference>
<dbReference type="GO" id="GO:0006886">
    <property type="term" value="P:intracellular protein transport"/>
    <property type="evidence" value="ECO:0007669"/>
    <property type="project" value="TreeGrafter"/>
</dbReference>
<dbReference type="PANTHER" id="PTHR19957">
    <property type="entry name" value="SYNTAXIN"/>
    <property type="match status" value="1"/>
</dbReference>
<dbReference type="GO" id="GO:0005484">
    <property type="term" value="F:SNAP receptor activity"/>
    <property type="evidence" value="ECO:0007669"/>
    <property type="project" value="EnsemblFungi"/>
</dbReference>
<dbReference type="GO" id="GO:0005768">
    <property type="term" value="C:endosome"/>
    <property type="evidence" value="ECO:0007669"/>
    <property type="project" value="EnsemblFungi"/>
</dbReference>